<sequence>MPPDILYFRPLVQFSHPLITQAQPNPPSIFHKYQKVTKEMNLTKKKLIPILVLFLSIISVLRILSLTLKTHSSSASPPFSYTNESSLHPRVSHNITTSFNEKEFKVLTDLIAFKSPCNLLIFGFQPQFLILSSMNEAGSTVFLDNNHDITAKRKVTTTNYNNTQMHNFSYNVPTKEAYKLLKHARNNPVCAPDPRYLQTSKCNLALKNLPAIVYEKNWDVILVDGPSGDSTESPGRMASIYTAGVLARGGNVSDVIVHDVNRMVEKWFSWEFLCDENLVYSKGKLWHFRIREAFLILLREAAAAAFLTLLREAAAAAATGPSSSTYRRCRRHRTFVLYIPPPPNTSSFLFAPPPSHHRARKPPPNPRIVLVLRLCSQFRSPFFWVSHLCSDDSTPQRRDFSPLRVRVVHCCCILLVNCYCETRSSHV</sequence>
<evidence type="ECO:0000313" key="7">
    <source>
        <dbReference type="Proteomes" id="UP001058974"/>
    </source>
</evidence>
<dbReference type="PANTHER" id="PTHR31444">
    <property type="entry name" value="OS11G0490100 PROTEIN"/>
    <property type="match status" value="1"/>
</dbReference>
<dbReference type="AlphaFoldDB" id="A0A9D4XEP1"/>
<gene>
    <name evidence="6" type="ORF">KIW84_042059</name>
</gene>
<evidence type="ECO:0000313" key="6">
    <source>
        <dbReference type="EMBL" id="KAI5417301.1"/>
    </source>
</evidence>
<dbReference type="Pfam" id="PF21729">
    <property type="entry name" value="IRX15_IRX15L_GXM"/>
    <property type="match status" value="1"/>
</dbReference>
<evidence type="ECO:0000256" key="5">
    <source>
        <dbReference type="SAM" id="Phobius"/>
    </source>
</evidence>
<dbReference type="Proteomes" id="UP001058974">
    <property type="component" value="Chromosome 4"/>
</dbReference>
<accession>A0A9D4XEP1</accession>
<dbReference type="InterPro" id="IPR006514">
    <property type="entry name" value="IRX15/GXM/AGM"/>
</dbReference>
<keyword evidence="2 5" id="KW-0812">Transmembrane</keyword>
<reference evidence="6 7" key="1">
    <citation type="journal article" date="2022" name="Nat. Genet.">
        <title>Improved pea reference genome and pan-genome highlight genomic features and evolutionary characteristics.</title>
        <authorList>
            <person name="Yang T."/>
            <person name="Liu R."/>
            <person name="Luo Y."/>
            <person name="Hu S."/>
            <person name="Wang D."/>
            <person name="Wang C."/>
            <person name="Pandey M.K."/>
            <person name="Ge S."/>
            <person name="Xu Q."/>
            <person name="Li N."/>
            <person name="Li G."/>
            <person name="Huang Y."/>
            <person name="Saxena R.K."/>
            <person name="Ji Y."/>
            <person name="Li M."/>
            <person name="Yan X."/>
            <person name="He Y."/>
            <person name="Liu Y."/>
            <person name="Wang X."/>
            <person name="Xiang C."/>
            <person name="Varshney R.K."/>
            <person name="Ding H."/>
            <person name="Gao S."/>
            <person name="Zong X."/>
        </authorList>
    </citation>
    <scope>NUCLEOTIDE SEQUENCE [LARGE SCALE GENOMIC DNA]</scope>
    <source>
        <strain evidence="6 7">cv. Zhongwan 6</strain>
    </source>
</reference>
<evidence type="ECO:0000256" key="2">
    <source>
        <dbReference type="ARBA" id="ARBA00022692"/>
    </source>
</evidence>
<dbReference type="Gramene" id="Psat04G0205900-T1">
    <property type="protein sequence ID" value="KAI5417301.1"/>
    <property type="gene ID" value="KIW84_042059"/>
</dbReference>
<comment type="caution">
    <text evidence="6">The sequence shown here is derived from an EMBL/GenBank/DDBJ whole genome shotgun (WGS) entry which is preliminary data.</text>
</comment>
<proteinExistence type="predicted"/>
<feature type="transmembrane region" description="Helical" evidence="5">
    <location>
        <begin position="47"/>
        <end position="68"/>
    </location>
</feature>
<keyword evidence="4 5" id="KW-0472">Membrane</keyword>
<evidence type="ECO:0000256" key="3">
    <source>
        <dbReference type="ARBA" id="ARBA00022989"/>
    </source>
</evidence>
<dbReference type="NCBIfam" id="TIGR01627">
    <property type="entry name" value="A_thal_3515"/>
    <property type="match status" value="1"/>
</dbReference>
<keyword evidence="7" id="KW-1185">Reference proteome</keyword>
<dbReference type="EMBL" id="JAMSHJ010000004">
    <property type="protein sequence ID" value="KAI5417301.1"/>
    <property type="molecule type" value="Genomic_DNA"/>
</dbReference>
<evidence type="ECO:0000256" key="1">
    <source>
        <dbReference type="ARBA" id="ARBA00004194"/>
    </source>
</evidence>
<organism evidence="6 7">
    <name type="scientific">Pisum sativum</name>
    <name type="common">Garden pea</name>
    <name type="synonym">Lathyrus oleraceus</name>
    <dbReference type="NCBI Taxonomy" id="3888"/>
    <lineage>
        <taxon>Eukaryota</taxon>
        <taxon>Viridiplantae</taxon>
        <taxon>Streptophyta</taxon>
        <taxon>Embryophyta</taxon>
        <taxon>Tracheophyta</taxon>
        <taxon>Spermatophyta</taxon>
        <taxon>Magnoliopsida</taxon>
        <taxon>eudicotyledons</taxon>
        <taxon>Gunneridae</taxon>
        <taxon>Pentapetalae</taxon>
        <taxon>rosids</taxon>
        <taxon>fabids</taxon>
        <taxon>Fabales</taxon>
        <taxon>Fabaceae</taxon>
        <taxon>Papilionoideae</taxon>
        <taxon>50 kb inversion clade</taxon>
        <taxon>NPAAA clade</taxon>
        <taxon>Hologalegina</taxon>
        <taxon>IRL clade</taxon>
        <taxon>Fabeae</taxon>
        <taxon>Lathyrus</taxon>
    </lineage>
</organism>
<comment type="subcellular location">
    <subcellularLocation>
        <location evidence="1">Golgi apparatus membrane</location>
        <topology evidence="1">Single-pass membrane protein</topology>
    </subcellularLocation>
</comment>
<dbReference type="GO" id="GO:0045492">
    <property type="term" value="P:xylan biosynthetic process"/>
    <property type="evidence" value="ECO:0007669"/>
    <property type="project" value="InterPro"/>
</dbReference>
<name>A0A9D4XEP1_PEA</name>
<dbReference type="GO" id="GO:0000139">
    <property type="term" value="C:Golgi membrane"/>
    <property type="evidence" value="ECO:0007669"/>
    <property type="project" value="UniProtKB-SubCell"/>
</dbReference>
<evidence type="ECO:0000256" key="4">
    <source>
        <dbReference type="ARBA" id="ARBA00023136"/>
    </source>
</evidence>
<protein>
    <recommendedName>
        <fullName evidence="8">Polysaccharide biosynthesis domain-containing protein</fullName>
    </recommendedName>
</protein>
<evidence type="ECO:0008006" key="8">
    <source>
        <dbReference type="Google" id="ProtNLM"/>
    </source>
</evidence>
<keyword evidence="3 5" id="KW-1133">Transmembrane helix</keyword>